<dbReference type="RefSeq" id="WP_284032802.1">
    <property type="nucleotide sequence ID" value="NZ_CP126154.1"/>
</dbReference>
<dbReference type="Pfam" id="PF01379">
    <property type="entry name" value="Porphobil_deam"/>
    <property type="match status" value="2"/>
</dbReference>
<feature type="domain" description="Porphobilinogen deaminase C-terminal" evidence="8">
    <location>
        <begin position="284"/>
        <end position="325"/>
    </location>
</feature>
<evidence type="ECO:0000256" key="1">
    <source>
        <dbReference type="ARBA" id="ARBA00001916"/>
    </source>
</evidence>
<keyword evidence="4" id="KW-0627">Porphyrin biosynthesis</keyword>
<evidence type="ECO:0000256" key="4">
    <source>
        <dbReference type="ARBA" id="ARBA00023244"/>
    </source>
</evidence>
<evidence type="ECO:0000259" key="7">
    <source>
        <dbReference type="Pfam" id="PF01379"/>
    </source>
</evidence>
<dbReference type="InterPro" id="IPR022418">
    <property type="entry name" value="Porphobilinogen_deaminase_C"/>
</dbReference>
<evidence type="ECO:0000313" key="10">
    <source>
        <dbReference type="Proteomes" id="UP001596461"/>
    </source>
</evidence>
<dbReference type="Pfam" id="PF03900">
    <property type="entry name" value="Porphobil_deamC"/>
    <property type="match status" value="1"/>
</dbReference>
<feature type="domain" description="Porphobilinogen deaminase N-terminal" evidence="7">
    <location>
        <begin position="214"/>
        <end position="262"/>
    </location>
</feature>
<evidence type="ECO:0000256" key="6">
    <source>
        <dbReference type="SAM" id="MobiDB-lite"/>
    </source>
</evidence>
<organism evidence="9 10">
    <name type="scientific">Halobaculum lipolyticum</name>
    <dbReference type="NCBI Taxonomy" id="3032001"/>
    <lineage>
        <taxon>Archaea</taxon>
        <taxon>Methanobacteriati</taxon>
        <taxon>Methanobacteriota</taxon>
        <taxon>Stenosarchaea group</taxon>
        <taxon>Halobacteria</taxon>
        <taxon>Halobacteriales</taxon>
        <taxon>Haloferacaceae</taxon>
        <taxon>Halobaculum</taxon>
    </lineage>
</organism>
<evidence type="ECO:0000256" key="3">
    <source>
        <dbReference type="ARBA" id="ARBA00022679"/>
    </source>
</evidence>
<accession>A0ABD5WEI8</accession>
<dbReference type="InterPro" id="IPR022417">
    <property type="entry name" value="Porphobilin_deaminase_N"/>
</dbReference>
<keyword evidence="3 9" id="KW-0808">Transferase</keyword>
<dbReference type="SUPFAM" id="SSF53850">
    <property type="entry name" value="Periplasmic binding protein-like II"/>
    <property type="match status" value="2"/>
</dbReference>
<name>A0ABD5WEI8_9EURY</name>
<sequence>MTTGTLRLATRGSDLALRQAAGVQERLSSRRRDVELVEVETRGDKLDEELITRLGKTGAFVRALDERVLAGEADAAVHSLKDMPTEMPEGLVVAAVGERAPAGDVLVTREGGDLADLPRGSVVGTSSLRRKAQVLAERPDLEVRPLRGNVDTRLQKLIAPDLQAEHEARVEAEADEKGDAADFRESDAEYERSVEEWFDDLTDFERRAMEFDLDHEYDAVVLAEAGLRRSDLFYRDEYEVERLDRASHVPAPGQGAVAVTASDPEVVAAVRKAIDHEPTRVATSVERTVLAELGGGCIAPIGVNALVQGEHVKTRVRVLSADGDTEVSATRDLPLRTYREAAAEFAASLREQGAAELIAAAKRAAGETDGDADDAGETPRDDDASADDTDDGASDTDGDEDASADDTDDTDDDGWPEVGSSDTGGTEE</sequence>
<dbReference type="EC" id="2.5.1.61" evidence="5"/>
<feature type="domain" description="Porphobilinogen deaminase N-terminal" evidence="7">
    <location>
        <begin position="6"/>
        <end position="163"/>
    </location>
</feature>
<dbReference type="GO" id="GO:0005737">
    <property type="term" value="C:cytoplasm"/>
    <property type="evidence" value="ECO:0007669"/>
    <property type="project" value="UniProtKB-UniRule"/>
</dbReference>
<evidence type="ECO:0000259" key="8">
    <source>
        <dbReference type="Pfam" id="PF03900"/>
    </source>
</evidence>
<dbReference type="Gene3D" id="3.40.190.10">
    <property type="entry name" value="Periplasmic binding protein-like II"/>
    <property type="match status" value="1"/>
</dbReference>
<dbReference type="EMBL" id="JBHTAH010000007">
    <property type="protein sequence ID" value="MFC7069880.1"/>
    <property type="molecule type" value="Genomic_DNA"/>
</dbReference>
<dbReference type="GO" id="GO:0006779">
    <property type="term" value="P:porphyrin-containing compound biosynthetic process"/>
    <property type="evidence" value="ECO:0007669"/>
    <property type="project" value="UniProtKB-UniRule"/>
</dbReference>
<dbReference type="InterPro" id="IPR000860">
    <property type="entry name" value="HemC"/>
</dbReference>
<protein>
    <recommendedName>
        <fullName evidence="5">Hydroxymethylbilane synthase</fullName>
        <ecNumber evidence="5">2.5.1.61</ecNumber>
    </recommendedName>
</protein>
<feature type="compositionally biased region" description="Acidic residues" evidence="6">
    <location>
        <begin position="384"/>
        <end position="415"/>
    </location>
</feature>
<dbReference type="PROSITE" id="PS00533">
    <property type="entry name" value="PORPHOBILINOGEN_DEAM"/>
    <property type="match status" value="1"/>
</dbReference>
<dbReference type="PANTHER" id="PTHR11557">
    <property type="entry name" value="PORPHOBILINOGEN DEAMINASE"/>
    <property type="match status" value="1"/>
</dbReference>
<evidence type="ECO:0000313" key="9">
    <source>
        <dbReference type="EMBL" id="MFC7069880.1"/>
    </source>
</evidence>
<comment type="similarity">
    <text evidence="2">Belongs to the HMBS family.</text>
</comment>
<gene>
    <name evidence="9" type="primary">hemC</name>
    <name evidence="9" type="ORF">ACFQL9_09525</name>
</gene>
<dbReference type="PANTHER" id="PTHR11557:SF0">
    <property type="entry name" value="PORPHOBILINOGEN DEAMINASE"/>
    <property type="match status" value="1"/>
</dbReference>
<dbReference type="Proteomes" id="UP001596461">
    <property type="component" value="Unassembled WGS sequence"/>
</dbReference>
<dbReference type="InterPro" id="IPR022419">
    <property type="entry name" value="Porphobilin_deaminase_cofac_BS"/>
</dbReference>
<dbReference type="GeneID" id="81124689"/>
<dbReference type="PRINTS" id="PR00151">
    <property type="entry name" value="PORPHBDMNASE"/>
</dbReference>
<dbReference type="SUPFAM" id="SSF54782">
    <property type="entry name" value="Porphobilinogen deaminase (hydroxymethylbilane synthase), C-terminal domain"/>
    <property type="match status" value="1"/>
</dbReference>
<dbReference type="NCBIfam" id="TIGR00212">
    <property type="entry name" value="hemC"/>
    <property type="match status" value="1"/>
</dbReference>
<dbReference type="Gene3D" id="3.30.160.40">
    <property type="entry name" value="Porphobilinogen deaminase, C-terminal domain"/>
    <property type="match status" value="1"/>
</dbReference>
<comment type="caution">
    <text evidence="9">The sequence shown here is derived from an EMBL/GenBank/DDBJ whole genome shotgun (WGS) entry which is preliminary data.</text>
</comment>
<reference evidence="9 10" key="1">
    <citation type="journal article" date="2019" name="Int. J. Syst. Evol. Microbiol.">
        <title>The Global Catalogue of Microorganisms (GCM) 10K type strain sequencing project: providing services to taxonomists for standard genome sequencing and annotation.</title>
        <authorList>
            <consortium name="The Broad Institute Genomics Platform"/>
            <consortium name="The Broad Institute Genome Sequencing Center for Infectious Disease"/>
            <person name="Wu L."/>
            <person name="Ma J."/>
        </authorList>
    </citation>
    <scope>NUCLEOTIDE SEQUENCE [LARGE SCALE GENOMIC DNA]</scope>
    <source>
        <strain evidence="9 10">DT31</strain>
    </source>
</reference>
<evidence type="ECO:0000256" key="5">
    <source>
        <dbReference type="NCBIfam" id="TIGR00212"/>
    </source>
</evidence>
<comment type="cofactor">
    <cofactor evidence="1">
        <name>dipyrromethane</name>
        <dbReference type="ChEBI" id="CHEBI:60342"/>
    </cofactor>
</comment>
<feature type="region of interest" description="Disordered" evidence="6">
    <location>
        <begin position="362"/>
        <end position="428"/>
    </location>
</feature>
<dbReference type="InterPro" id="IPR036803">
    <property type="entry name" value="Porphobilinogen_deaminase_C_sf"/>
</dbReference>
<proteinExistence type="inferred from homology"/>
<keyword evidence="10" id="KW-1185">Reference proteome</keyword>
<dbReference type="GO" id="GO:0004418">
    <property type="term" value="F:hydroxymethylbilane synthase activity"/>
    <property type="evidence" value="ECO:0007669"/>
    <property type="project" value="UniProtKB-UniRule"/>
</dbReference>
<dbReference type="AlphaFoldDB" id="A0ABD5WEI8"/>
<evidence type="ECO:0000256" key="2">
    <source>
        <dbReference type="ARBA" id="ARBA00005638"/>
    </source>
</evidence>